<gene>
    <name evidence="1" type="ORF">M8818_007075</name>
</gene>
<keyword evidence="2" id="KW-1185">Reference proteome</keyword>
<accession>A0ACC3S516</accession>
<sequence length="215" mass="23575">MAERHVTTVLHARLIIIRTCTRGLAHLSSYFTRVVGTRHVLAAYSTPDPAESVYATWPRVGGFKGARTDPCRHSCSGGAIRSDRSLPWRLLGRAAGISTTRMSACRRVHPEERDPASRRLLLGSEAGGVNWDSAAQHHTDGAWPVTRVRNSGWAANENSAPMQRPVLCWQKEARSNCQQSTSPTRAGWRSLALTRDGLDDAGVPRSRPGSGVWDQ</sequence>
<reference evidence="1" key="1">
    <citation type="submission" date="2024-02" db="EMBL/GenBank/DDBJ databases">
        <title>Metagenome Assembled Genome of Zalaria obscura JY119.</title>
        <authorList>
            <person name="Vighnesh L."/>
            <person name="Jagadeeshwari U."/>
            <person name="Venkata Ramana C."/>
            <person name="Sasikala C."/>
        </authorList>
    </citation>
    <scope>NUCLEOTIDE SEQUENCE</scope>
    <source>
        <strain evidence="1">JY119</strain>
    </source>
</reference>
<protein>
    <submittedName>
        <fullName evidence="1">Uncharacterized protein</fullName>
    </submittedName>
</protein>
<proteinExistence type="predicted"/>
<dbReference type="Proteomes" id="UP001320706">
    <property type="component" value="Unassembled WGS sequence"/>
</dbReference>
<name>A0ACC3S516_9PEZI</name>
<comment type="caution">
    <text evidence="1">The sequence shown here is derived from an EMBL/GenBank/DDBJ whole genome shotgun (WGS) entry which is preliminary data.</text>
</comment>
<dbReference type="EMBL" id="JAMKPW020000042">
    <property type="protein sequence ID" value="KAK8195924.1"/>
    <property type="molecule type" value="Genomic_DNA"/>
</dbReference>
<evidence type="ECO:0000313" key="2">
    <source>
        <dbReference type="Proteomes" id="UP001320706"/>
    </source>
</evidence>
<organism evidence="1 2">
    <name type="scientific">Zalaria obscura</name>
    <dbReference type="NCBI Taxonomy" id="2024903"/>
    <lineage>
        <taxon>Eukaryota</taxon>
        <taxon>Fungi</taxon>
        <taxon>Dikarya</taxon>
        <taxon>Ascomycota</taxon>
        <taxon>Pezizomycotina</taxon>
        <taxon>Dothideomycetes</taxon>
        <taxon>Dothideomycetidae</taxon>
        <taxon>Dothideales</taxon>
        <taxon>Zalariaceae</taxon>
        <taxon>Zalaria</taxon>
    </lineage>
</organism>
<evidence type="ECO:0000313" key="1">
    <source>
        <dbReference type="EMBL" id="KAK8195924.1"/>
    </source>
</evidence>